<organism evidence="1 2">
    <name type="scientific">Chlorogloeopsis fritschii PCC 6912</name>
    <dbReference type="NCBI Taxonomy" id="211165"/>
    <lineage>
        <taxon>Bacteria</taxon>
        <taxon>Bacillati</taxon>
        <taxon>Cyanobacteriota</taxon>
        <taxon>Cyanophyceae</taxon>
        <taxon>Nostocales</taxon>
        <taxon>Chlorogloeopsidaceae</taxon>
        <taxon>Chlorogloeopsis</taxon>
    </lineage>
</organism>
<evidence type="ECO:0000313" key="2">
    <source>
        <dbReference type="Proteomes" id="UP000268857"/>
    </source>
</evidence>
<name>A0A3S0ZUJ2_CHLFR</name>
<keyword evidence="2" id="KW-1185">Reference proteome</keyword>
<dbReference type="RefSeq" id="WP_026087655.1">
    <property type="nucleotide sequence ID" value="NZ_AJLN01000015.1"/>
</dbReference>
<protein>
    <submittedName>
        <fullName evidence="1">Uncharacterized protein</fullName>
    </submittedName>
</protein>
<dbReference type="AlphaFoldDB" id="A0A3S0ZUJ2"/>
<dbReference type="EMBL" id="RSCJ01000006">
    <property type="protein sequence ID" value="RUR83839.1"/>
    <property type="molecule type" value="Genomic_DNA"/>
</dbReference>
<comment type="caution">
    <text evidence="1">The sequence shown here is derived from an EMBL/GenBank/DDBJ whole genome shotgun (WGS) entry which is preliminary data.</text>
</comment>
<evidence type="ECO:0000313" key="1">
    <source>
        <dbReference type="EMBL" id="RUR83839.1"/>
    </source>
</evidence>
<gene>
    <name evidence="1" type="ORF">PCC6912_20820</name>
</gene>
<accession>A0A3S0ZUJ2</accession>
<dbReference type="Proteomes" id="UP000268857">
    <property type="component" value="Unassembled WGS sequence"/>
</dbReference>
<reference evidence="1 2" key="1">
    <citation type="journal article" date="2019" name="Genome Biol. Evol.">
        <title>Day and night: Metabolic profiles and evolutionary relationships of six axenic non-marine cyanobacteria.</title>
        <authorList>
            <person name="Will S.E."/>
            <person name="Henke P."/>
            <person name="Boedeker C."/>
            <person name="Huang S."/>
            <person name="Brinkmann H."/>
            <person name="Rohde M."/>
            <person name="Jarek M."/>
            <person name="Friedl T."/>
            <person name="Seufert S."/>
            <person name="Schumacher M."/>
            <person name="Overmann J."/>
            <person name="Neumann-Schaal M."/>
            <person name="Petersen J."/>
        </authorList>
    </citation>
    <scope>NUCLEOTIDE SEQUENCE [LARGE SCALE GENOMIC DNA]</scope>
    <source>
        <strain evidence="1 2">PCC 6912</strain>
    </source>
</reference>
<sequence length="232" mass="26236">MPKKKCGLGFDCASMMQCPGIDPGNCLNYKTCGSAVQLNPEEELELIRIQEEREREYTEQLRRTQERIRLTRHSAAILMLMRRGCPQSLESLGVTPSIETIATQLDTIRTLTTNFDGQYIAPPGCELHVYNVKRPSGTYSYYKLTAERAVFAPSEREQQVRVIHVSHEDDARCIEAQLGIERRNNLTQVRTLLNNATALLEEVTRILELTATINSPTATLEVIDTEEILPID</sequence>
<proteinExistence type="predicted"/>